<keyword evidence="4 5" id="KW-0408">Iron</keyword>
<dbReference type="InterPro" id="IPR036396">
    <property type="entry name" value="Cyt_P450_sf"/>
</dbReference>
<dbReference type="AlphaFoldDB" id="A0A6A6SU18"/>
<dbReference type="GO" id="GO:0016705">
    <property type="term" value="F:oxidoreductase activity, acting on paired donors, with incorporation or reduction of molecular oxygen"/>
    <property type="evidence" value="ECO:0007669"/>
    <property type="project" value="InterPro"/>
</dbReference>
<dbReference type="Gene3D" id="1.10.630.10">
    <property type="entry name" value="Cytochrome P450"/>
    <property type="match status" value="1"/>
</dbReference>
<evidence type="ECO:0000256" key="7">
    <source>
        <dbReference type="SAM" id="MobiDB-lite"/>
    </source>
</evidence>
<protein>
    <submittedName>
        <fullName evidence="8">Cytochrome P450</fullName>
    </submittedName>
</protein>
<proteinExistence type="inferred from homology"/>
<dbReference type="Pfam" id="PF00067">
    <property type="entry name" value="p450"/>
    <property type="match status" value="2"/>
</dbReference>
<feature type="compositionally biased region" description="Low complexity" evidence="7">
    <location>
        <begin position="247"/>
        <end position="258"/>
    </location>
</feature>
<evidence type="ECO:0000256" key="2">
    <source>
        <dbReference type="ARBA" id="ARBA00010617"/>
    </source>
</evidence>
<sequence>MLSQWLSQPNGKIANMVDDTRVIALHVLTSAGFGISHDYHGGARLPAAGHKLSHRDSLMTLLNHLTTTIVLGQMPWLESIRSLLPKHLQHVKQAINEFDQYMDEMLATERRLMAQQQQNSAKPNLISTLIRTSDEANSEGQTGLRLTDQEIKGNLFIFNLAGHDTTANTLAYAVALLAAYPEIQDWVVEEVDAVLGEDEDVKYETVFPKLKRVLAVMYETLRLYGPVPTQPREALHANTPLTITDQSSSSPSSPPSKSRPTKTILIPAGVGLSLNIHASHTNPSTFPNPSTWDPKRWIKSPSPPASSPSSPATATGTATETDDFLPPPVGYFPWSSGPRICPGMKFAQVEFVAVMSTVLRGARLLPGVKGDVDVGFEDARREVLSVVRDSELVGPTLSMKRPEDLVVRVLGR</sequence>
<comment type="similarity">
    <text evidence="2 6">Belongs to the cytochrome P450 family.</text>
</comment>
<dbReference type="Proteomes" id="UP000799324">
    <property type="component" value="Unassembled WGS sequence"/>
</dbReference>
<keyword evidence="5 6" id="KW-0349">Heme</keyword>
<feature type="region of interest" description="Disordered" evidence="7">
    <location>
        <begin position="241"/>
        <end position="262"/>
    </location>
</feature>
<dbReference type="OrthoDB" id="1470350at2759"/>
<feature type="compositionally biased region" description="Polar residues" evidence="7">
    <location>
        <begin position="281"/>
        <end position="291"/>
    </location>
</feature>
<accession>A0A6A6SU18</accession>
<dbReference type="EMBL" id="MU004436">
    <property type="protein sequence ID" value="KAF2651062.1"/>
    <property type="molecule type" value="Genomic_DNA"/>
</dbReference>
<evidence type="ECO:0000256" key="4">
    <source>
        <dbReference type="ARBA" id="ARBA00023004"/>
    </source>
</evidence>
<evidence type="ECO:0000313" key="8">
    <source>
        <dbReference type="EMBL" id="KAF2651062.1"/>
    </source>
</evidence>
<dbReference type="InterPro" id="IPR002401">
    <property type="entry name" value="Cyt_P450_E_grp-I"/>
</dbReference>
<dbReference type="PANTHER" id="PTHR24305">
    <property type="entry name" value="CYTOCHROME P450"/>
    <property type="match status" value="1"/>
</dbReference>
<name>A0A6A6SU18_9PLEO</name>
<dbReference type="SUPFAM" id="SSF48264">
    <property type="entry name" value="Cytochrome P450"/>
    <property type="match status" value="1"/>
</dbReference>
<dbReference type="PRINTS" id="PR00385">
    <property type="entry name" value="P450"/>
</dbReference>
<dbReference type="InterPro" id="IPR001128">
    <property type="entry name" value="Cyt_P450"/>
</dbReference>
<dbReference type="GO" id="GO:0004497">
    <property type="term" value="F:monooxygenase activity"/>
    <property type="evidence" value="ECO:0007669"/>
    <property type="project" value="UniProtKB-KW"/>
</dbReference>
<evidence type="ECO:0000256" key="6">
    <source>
        <dbReference type="RuleBase" id="RU000461"/>
    </source>
</evidence>
<feature type="compositionally biased region" description="Low complexity" evidence="7">
    <location>
        <begin position="307"/>
        <end position="319"/>
    </location>
</feature>
<reference evidence="8" key="1">
    <citation type="journal article" date="2020" name="Stud. Mycol.">
        <title>101 Dothideomycetes genomes: a test case for predicting lifestyles and emergence of pathogens.</title>
        <authorList>
            <person name="Haridas S."/>
            <person name="Albert R."/>
            <person name="Binder M."/>
            <person name="Bloem J."/>
            <person name="Labutti K."/>
            <person name="Salamov A."/>
            <person name="Andreopoulos B."/>
            <person name="Baker S."/>
            <person name="Barry K."/>
            <person name="Bills G."/>
            <person name="Bluhm B."/>
            <person name="Cannon C."/>
            <person name="Castanera R."/>
            <person name="Culley D."/>
            <person name="Daum C."/>
            <person name="Ezra D."/>
            <person name="Gonzalez J."/>
            <person name="Henrissat B."/>
            <person name="Kuo A."/>
            <person name="Liang C."/>
            <person name="Lipzen A."/>
            <person name="Lutzoni F."/>
            <person name="Magnuson J."/>
            <person name="Mondo S."/>
            <person name="Nolan M."/>
            <person name="Ohm R."/>
            <person name="Pangilinan J."/>
            <person name="Park H.-J."/>
            <person name="Ramirez L."/>
            <person name="Alfaro M."/>
            <person name="Sun H."/>
            <person name="Tritt A."/>
            <person name="Yoshinaga Y."/>
            <person name="Zwiers L.-H."/>
            <person name="Turgeon B."/>
            <person name="Goodwin S."/>
            <person name="Spatafora J."/>
            <person name="Crous P."/>
            <person name="Grigoriev I."/>
        </authorList>
    </citation>
    <scope>NUCLEOTIDE SEQUENCE</scope>
    <source>
        <strain evidence="8">CBS 122681</strain>
    </source>
</reference>
<keyword evidence="6" id="KW-0560">Oxidoreductase</keyword>
<dbReference type="GO" id="GO:0005506">
    <property type="term" value="F:iron ion binding"/>
    <property type="evidence" value="ECO:0007669"/>
    <property type="project" value="InterPro"/>
</dbReference>
<feature type="region of interest" description="Disordered" evidence="7">
    <location>
        <begin position="281"/>
        <end position="326"/>
    </location>
</feature>
<keyword evidence="6" id="KW-0503">Monooxygenase</keyword>
<keyword evidence="9" id="KW-1185">Reference proteome</keyword>
<dbReference type="GO" id="GO:0020037">
    <property type="term" value="F:heme binding"/>
    <property type="evidence" value="ECO:0007669"/>
    <property type="project" value="InterPro"/>
</dbReference>
<dbReference type="PRINTS" id="PR00463">
    <property type="entry name" value="EP450I"/>
</dbReference>
<organism evidence="8 9">
    <name type="scientific">Lophiostoma macrostomum CBS 122681</name>
    <dbReference type="NCBI Taxonomy" id="1314788"/>
    <lineage>
        <taxon>Eukaryota</taxon>
        <taxon>Fungi</taxon>
        <taxon>Dikarya</taxon>
        <taxon>Ascomycota</taxon>
        <taxon>Pezizomycotina</taxon>
        <taxon>Dothideomycetes</taxon>
        <taxon>Pleosporomycetidae</taxon>
        <taxon>Pleosporales</taxon>
        <taxon>Lophiostomataceae</taxon>
        <taxon>Lophiostoma</taxon>
    </lineage>
</organism>
<keyword evidence="3 5" id="KW-0479">Metal-binding</keyword>
<comment type="cofactor">
    <cofactor evidence="1 5">
        <name>heme</name>
        <dbReference type="ChEBI" id="CHEBI:30413"/>
    </cofactor>
</comment>
<dbReference type="InterPro" id="IPR050121">
    <property type="entry name" value="Cytochrome_P450_monoxygenase"/>
</dbReference>
<evidence type="ECO:0000256" key="5">
    <source>
        <dbReference type="PIRSR" id="PIRSR602401-1"/>
    </source>
</evidence>
<gene>
    <name evidence="8" type="ORF">K491DRAFT_696776</name>
</gene>
<evidence type="ECO:0000256" key="3">
    <source>
        <dbReference type="ARBA" id="ARBA00022723"/>
    </source>
</evidence>
<dbReference type="PANTHER" id="PTHR24305:SF166">
    <property type="entry name" value="CYTOCHROME P450 12A4, MITOCHONDRIAL-RELATED"/>
    <property type="match status" value="1"/>
</dbReference>
<feature type="binding site" description="axial binding residue" evidence="5">
    <location>
        <position position="341"/>
    </location>
    <ligand>
        <name>heme</name>
        <dbReference type="ChEBI" id="CHEBI:30413"/>
    </ligand>
    <ligandPart>
        <name>Fe</name>
        <dbReference type="ChEBI" id="CHEBI:18248"/>
    </ligandPart>
</feature>
<dbReference type="InterPro" id="IPR017972">
    <property type="entry name" value="Cyt_P450_CS"/>
</dbReference>
<evidence type="ECO:0000256" key="1">
    <source>
        <dbReference type="ARBA" id="ARBA00001971"/>
    </source>
</evidence>
<evidence type="ECO:0000313" key="9">
    <source>
        <dbReference type="Proteomes" id="UP000799324"/>
    </source>
</evidence>
<dbReference type="PROSITE" id="PS00086">
    <property type="entry name" value="CYTOCHROME_P450"/>
    <property type="match status" value="1"/>
</dbReference>